<evidence type="ECO:0000313" key="2">
    <source>
        <dbReference type="EMBL" id="ESL05902.1"/>
    </source>
</evidence>
<evidence type="ECO:0000313" key="3">
    <source>
        <dbReference type="EMBL" id="ESL06966.1"/>
    </source>
</evidence>
<dbReference type="OrthoDB" id="413953at2759"/>
<dbReference type="AlphaFoldDB" id="A0A061IXY6"/>
<evidence type="ECO:0000256" key="1">
    <source>
        <dbReference type="SAM" id="SignalP"/>
    </source>
</evidence>
<dbReference type="PANTHER" id="PTHR19288:SF46">
    <property type="entry name" value="HALOACID DEHALOGENASE-LIKE HYDROLASE DOMAIN-CONTAINING PROTEIN 2"/>
    <property type="match status" value="1"/>
</dbReference>
<keyword evidence="4" id="KW-1185">Reference proteome</keyword>
<evidence type="ECO:0000313" key="4">
    <source>
        <dbReference type="Proteomes" id="UP000031737"/>
    </source>
</evidence>
<dbReference type="PANTHER" id="PTHR19288">
    <property type="entry name" value="4-NITROPHENYLPHOSPHATASE-RELATED"/>
    <property type="match status" value="1"/>
</dbReference>
<keyword evidence="1" id="KW-0732">Signal</keyword>
<accession>A0A061IXY6</accession>
<dbReference type="InterPro" id="IPR006357">
    <property type="entry name" value="HAD-SF_hydro_IIA"/>
</dbReference>
<dbReference type="EMBL" id="AUPL01005352">
    <property type="protein sequence ID" value="ESL06966.1"/>
    <property type="molecule type" value="Genomic_DNA"/>
</dbReference>
<dbReference type="Pfam" id="PF13344">
    <property type="entry name" value="Hydrolase_6"/>
    <property type="match status" value="1"/>
</dbReference>
<dbReference type="VEuPathDB" id="TriTrypDB:TRSC58_06433"/>
<dbReference type="EMBL" id="AUPL01006433">
    <property type="protein sequence ID" value="ESL05902.1"/>
    <property type="molecule type" value="Genomic_DNA"/>
</dbReference>
<dbReference type="Pfam" id="PF13242">
    <property type="entry name" value="Hydrolase_like"/>
    <property type="match status" value="1"/>
</dbReference>
<dbReference type="GO" id="GO:0005737">
    <property type="term" value="C:cytoplasm"/>
    <property type="evidence" value="ECO:0007669"/>
    <property type="project" value="TreeGrafter"/>
</dbReference>
<proteinExistence type="predicted"/>
<dbReference type="Gene3D" id="3.40.50.1000">
    <property type="entry name" value="HAD superfamily/HAD-like"/>
    <property type="match status" value="2"/>
</dbReference>
<dbReference type="SUPFAM" id="SSF56784">
    <property type="entry name" value="HAD-like"/>
    <property type="match status" value="1"/>
</dbReference>
<feature type="signal peptide" evidence="1">
    <location>
        <begin position="1"/>
        <end position="17"/>
    </location>
</feature>
<dbReference type="InterPro" id="IPR023214">
    <property type="entry name" value="HAD_sf"/>
</dbReference>
<sequence>MTALAFFFCMHTRILFSSPHCFYSPVGNGVPSFDEDPAAKVATMNKASMGNAASVATKAAEVSRRTATAAEVAELLASVRYVLLDLDGVVWSGQHVLPKIPQTLAYLRSCGKQIRFLTNNASVSRAGFVRRFQRRGIEGVQEQEVYNSGFAAALRLQSMLASGKSTGSERPLVERNVFVVGEDGLHEEVRRVLAPGYVTYGLELHDAEKCGGYDANVVATAWERRVLPAAIQASSCRAIAGGGGAGGISLSDLDPAAVVVGLDLHFNMLKLACALLCLQGRPAAQPVNTDTTPPTYFIATNEDPLIPVGEGGVLLPGAGGMVSALSTVSGRSPDAVCGKPYVDMAKILFEEEGITDPQECLMVGDRLTTDVAFGNAAGCRTMLVLTGAENLDDVRKAEQAGHTFLLPDFIAPSLSVFLPPA</sequence>
<protein>
    <submittedName>
        <fullName evidence="2">4-nitrophenyl phosphatase</fullName>
    </submittedName>
    <submittedName>
        <fullName evidence="3">p-nitrophenylphosphatase</fullName>
    </submittedName>
</protein>
<dbReference type="InterPro" id="IPR036412">
    <property type="entry name" value="HAD-like_sf"/>
</dbReference>
<dbReference type="GO" id="GO:0016791">
    <property type="term" value="F:phosphatase activity"/>
    <property type="evidence" value="ECO:0007669"/>
    <property type="project" value="TreeGrafter"/>
</dbReference>
<gene>
    <name evidence="3" type="ORF">TRSC58_05352</name>
    <name evidence="2" type="ORF">TRSC58_06433</name>
</gene>
<dbReference type="VEuPathDB" id="TriTrypDB:TRSC58_05352"/>
<reference evidence="2 4" key="1">
    <citation type="submission" date="2013-07" db="EMBL/GenBank/DDBJ databases">
        <authorList>
            <person name="Stoco P.H."/>
            <person name="Wagner G."/>
            <person name="Gerber A."/>
            <person name="Zaha A."/>
            <person name="Thompson C."/>
            <person name="Bartholomeu D.C."/>
            <person name="Luckemeyer D.D."/>
            <person name="Bahia D."/>
            <person name="Loreto E."/>
            <person name="Prestes E.B."/>
            <person name="Lima F.M."/>
            <person name="Rodrigues-Luiz G."/>
            <person name="Vallejo G.A."/>
            <person name="Filho J.F."/>
            <person name="Monteiro K.M."/>
            <person name="Tyler K.M."/>
            <person name="de Almeida L.G."/>
            <person name="Ortiz M.F."/>
            <person name="Siervo M.A."/>
            <person name="de Moraes M.H."/>
            <person name="Cunha O.L."/>
            <person name="Mendonca-Neto R."/>
            <person name="Silva R."/>
            <person name="Teixeira S.M."/>
            <person name="Murta S.M."/>
            <person name="Sincero T.C."/>
            <person name="Mendes T.A."/>
            <person name="Urmenyi T.P."/>
            <person name="Silva V.G."/>
            <person name="da Rocha W.D."/>
            <person name="Andersson B."/>
            <person name="Romanha A.J."/>
            <person name="Steindel M."/>
            <person name="de Vasconcelos A.T."/>
            <person name="Grisard E.C."/>
        </authorList>
    </citation>
    <scope>NUCLEOTIDE SEQUENCE [LARGE SCALE GENOMIC DNA]</scope>
    <source>
        <strain evidence="2 4">SC58</strain>
    </source>
</reference>
<organism evidence="2 4">
    <name type="scientific">Trypanosoma rangeli SC58</name>
    <dbReference type="NCBI Taxonomy" id="429131"/>
    <lineage>
        <taxon>Eukaryota</taxon>
        <taxon>Discoba</taxon>
        <taxon>Euglenozoa</taxon>
        <taxon>Kinetoplastea</taxon>
        <taxon>Metakinetoplastina</taxon>
        <taxon>Trypanosomatida</taxon>
        <taxon>Trypanosomatidae</taxon>
        <taxon>Trypanosoma</taxon>
        <taxon>Herpetosoma</taxon>
    </lineage>
</organism>
<name>A0A061IXY6_TRYRA</name>
<dbReference type="Proteomes" id="UP000031737">
    <property type="component" value="Unassembled WGS sequence"/>
</dbReference>
<feature type="chain" id="PRO_5007370509" evidence="1">
    <location>
        <begin position="18"/>
        <end position="421"/>
    </location>
</feature>
<comment type="caution">
    <text evidence="2">The sequence shown here is derived from an EMBL/GenBank/DDBJ whole genome shotgun (WGS) entry which is preliminary data.</text>
</comment>